<dbReference type="PANTHER" id="PTHR46638">
    <property type="entry name" value="CORRINOID ADENOSYLTRANSFERASE"/>
    <property type="match status" value="1"/>
</dbReference>
<dbReference type="EC" id="2.5.1.17" evidence="1"/>
<dbReference type="SUPFAM" id="SSF52540">
    <property type="entry name" value="P-loop containing nucleoside triphosphate hydrolases"/>
    <property type="match status" value="1"/>
</dbReference>
<evidence type="ECO:0000313" key="1">
    <source>
        <dbReference type="EMBL" id="SNV68464.1"/>
    </source>
</evidence>
<sequence length="180" mass="19983">MSDRGLILVNTGNGKGKTTAALGVALRAVGQGFKVLILQFIKSGNGYGELAGLAKLGDNIEIRSMGKGFIYYKRDEISPAELDRHKKAAQEAWRTLVDEVNSDKWDLIIMDEINNAINYELIDVQSVVDMLQHKPERLHVILTGRYAKPEIIELADTVTEMKVVKHAYEKGIKAAKGIEF</sequence>
<name>A0A239ZCK4_9FIRM</name>
<dbReference type="RefSeq" id="WP_095066136.1">
    <property type="nucleotide sequence ID" value="NZ_LT906470.1"/>
</dbReference>
<keyword evidence="1" id="KW-0808">Transferase</keyword>
<dbReference type="Pfam" id="PF02572">
    <property type="entry name" value="CobA_CobO_BtuR"/>
    <property type="match status" value="1"/>
</dbReference>
<dbReference type="NCBIfam" id="NF004637">
    <property type="entry name" value="PRK05986.1"/>
    <property type="match status" value="1"/>
</dbReference>
<dbReference type="KEGG" id="vrm:44547418_01197"/>
<dbReference type="AlphaFoldDB" id="A0A239ZCK4"/>
<dbReference type="InterPro" id="IPR027417">
    <property type="entry name" value="P-loop_NTPase"/>
</dbReference>
<dbReference type="InterPro" id="IPR003724">
    <property type="entry name" value="CblAdoTrfase_CobA"/>
</dbReference>
<accession>A0A239ZCK4</accession>
<reference evidence="1 2" key="1">
    <citation type="submission" date="2017-06" db="EMBL/GenBank/DDBJ databases">
        <authorList>
            <consortium name="Pathogen Informatics"/>
        </authorList>
    </citation>
    <scope>NUCLEOTIDE SEQUENCE [LARGE SCALE GENOMIC DNA]</scope>
    <source>
        <strain evidence="1 2">NCTC12018</strain>
    </source>
</reference>
<dbReference type="GO" id="GO:0008817">
    <property type="term" value="F:corrinoid adenosyltransferase activity"/>
    <property type="evidence" value="ECO:0007669"/>
    <property type="project" value="UniProtKB-EC"/>
</dbReference>
<dbReference type="PIRSF" id="PIRSF015617">
    <property type="entry name" value="Adensltrnsf_CobA"/>
    <property type="match status" value="1"/>
</dbReference>
<dbReference type="GO" id="GO:0005524">
    <property type="term" value="F:ATP binding"/>
    <property type="evidence" value="ECO:0007669"/>
    <property type="project" value="InterPro"/>
</dbReference>
<proteinExistence type="predicted"/>
<dbReference type="NCBIfam" id="TIGR00708">
    <property type="entry name" value="cobA"/>
    <property type="match status" value="1"/>
</dbReference>
<dbReference type="GO" id="GO:0009236">
    <property type="term" value="P:cobalamin biosynthetic process"/>
    <property type="evidence" value="ECO:0007669"/>
    <property type="project" value="InterPro"/>
</dbReference>
<keyword evidence="2" id="KW-1185">Reference proteome</keyword>
<dbReference type="CDD" id="cd00561">
    <property type="entry name" value="CobA_ACA"/>
    <property type="match status" value="1"/>
</dbReference>
<evidence type="ECO:0000313" key="2">
    <source>
        <dbReference type="Proteomes" id="UP000214973"/>
    </source>
</evidence>
<organism evidence="1 2">
    <name type="scientific">Veillonella rodentium</name>
    <dbReference type="NCBI Taxonomy" id="248315"/>
    <lineage>
        <taxon>Bacteria</taxon>
        <taxon>Bacillati</taxon>
        <taxon>Bacillota</taxon>
        <taxon>Negativicutes</taxon>
        <taxon>Veillonellales</taxon>
        <taxon>Veillonellaceae</taxon>
        <taxon>Veillonella</taxon>
    </lineage>
</organism>
<dbReference type="Proteomes" id="UP000214973">
    <property type="component" value="Chromosome 1"/>
</dbReference>
<gene>
    <name evidence="1" type="primary">cobO</name>
    <name evidence="1" type="ORF">SAMEA44547418_01197</name>
</gene>
<dbReference type="PANTHER" id="PTHR46638:SF1">
    <property type="entry name" value="CORRINOID ADENOSYLTRANSFERASE"/>
    <property type="match status" value="1"/>
</dbReference>
<protein>
    <submittedName>
        <fullName evidence="1">Cob(I)yrinic acid a,c-diamide adenosyltransferase</fullName>
        <ecNumber evidence="1">2.5.1.17</ecNumber>
    </submittedName>
</protein>
<dbReference type="EMBL" id="LT906470">
    <property type="protein sequence ID" value="SNV68464.1"/>
    <property type="molecule type" value="Genomic_DNA"/>
</dbReference>
<dbReference type="Gene3D" id="3.40.50.300">
    <property type="entry name" value="P-loop containing nucleotide triphosphate hydrolases"/>
    <property type="match status" value="1"/>
</dbReference>